<feature type="region of interest" description="Disordered" evidence="1">
    <location>
        <begin position="31"/>
        <end position="67"/>
    </location>
</feature>
<feature type="compositionally biased region" description="Polar residues" evidence="1">
    <location>
        <begin position="31"/>
        <end position="42"/>
    </location>
</feature>
<evidence type="ECO:0000256" key="1">
    <source>
        <dbReference type="SAM" id="MobiDB-lite"/>
    </source>
</evidence>
<dbReference type="AlphaFoldDB" id="A0A6H5IS90"/>
<dbReference type="EMBL" id="CADCXV010001000">
    <property type="protein sequence ID" value="CAB0040081.1"/>
    <property type="molecule type" value="Genomic_DNA"/>
</dbReference>
<protein>
    <submittedName>
        <fullName evidence="2">Uncharacterized protein</fullName>
    </submittedName>
</protein>
<organism evidence="2 3">
    <name type="scientific">Trichogramma brassicae</name>
    <dbReference type="NCBI Taxonomy" id="86971"/>
    <lineage>
        <taxon>Eukaryota</taxon>
        <taxon>Metazoa</taxon>
        <taxon>Ecdysozoa</taxon>
        <taxon>Arthropoda</taxon>
        <taxon>Hexapoda</taxon>
        <taxon>Insecta</taxon>
        <taxon>Pterygota</taxon>
        <taxon>Neoptera</taxon>
        <taxon>Endopterygota</taxon>
        <taxon>Hymenoptera</taxon>
        <taxon>Apocrita</taxon>
        <taxon>Proctotrupomorpha</taxon>
        <taxon>Chalcidoidea</taxon>
        <taxon>Trichogrammatidae</taxon>
        <taxon>Trichogramma</taxon>
    </lineage>
</organism>
<sequence>MPKPTCCGVLVWRCCTPIAIHEYVVTRTAPESTCRHTTTTDPQSDKRRCRSPPAVPPPSQSKQSTSL</sequence>
<evidence type="ECO:0000313" key="3">
    <source>
        <dbReference type="Proteomes" id="UP000479190"/>
    </source>
</evidence>
<gene>
    <name evidence="2" type="ORF">TBRA_LOCUS11815</name>
</gene>
<proteinExistence type="predicted"/>
<accession>A0A6H5IS90</accession>
<name>A0A6H5IS90_9HYME</name>
<dbReference type="Proteomes" id="UP000479190">
    <property type="component" value="Unassembled WGS sequence"/>
</dbReference>
<evidence type="ECO:0000313" key="2">
    <source>
        <dbReference type="EMBL" id="CAB0040081.1"/>
    </source>
</evidence>
<reference evidence="2 3" key="1">
    <citation type="submission" date="2020-02" db="EMBL/GenBank/DDBJ databases">
        <authorList>
            <person name="Ferguson B K."/>
        </authorList>
    </citation>
    <scope>NUCLEOTIDE SEQUENCE [LARGE SCALE GENOMIC DNA]</scope>
</reference>
<keyword evidence="3" id="KW-1185">Reference proteome</keyword>